<evidence type="ECO:0000313" key="1">
    <source>
        <dbReference type="EMBL" id="CAJ1060805.1"/>
    </source>
</evidence>
<sequence>FSLTGLAAVVSEESFHLPPSFYSLFFLTVKLLYGTDVSKFFSPLCSFTPPPFRSNQCSVPTPPAPTGQVQAIASANNLH</sequence>
<protein>
    <submittedName>
        <fullName evidence="1">Uncharacterized protein</fullName>
    </submittedName>
</protein>
<name>A0AAV1FIE3_XYRNO</name>
<dbReference type="AlphaFoldDB" id="A0AAV1FIE3"/>
<gene>
    <name evidence="1" type="ORF">XNOV1_A016020</name>
</gene>
<keyword evidence="2" id="KW-1185">Reference proteome</keyword>
<dbReference type="EMBL" id="OY660870">
    <property type="protein sequence ID" value="CAJ1060805.1"/>
    <property type="molecule type" value="Genomic_DNA"/>
</dbReference>
<accession>A0AAV1FIE3</accession>
<feature type="non-terminal residue" evidence="1">
    <location>
        <position position="1"/>
    </location>
</feature>
<evidence type="ECO:0000313" key="2">
    <source>
        <dbReference type="Proteomes" id="UP001178508"/>
    </source>
</evidence>
<organism evidence="1 2">
    <name type="scientific">Xyrichtys novacula</name>
    <name type="common">Pearly razorfish</name>
    <name type="synonym">Hemipteronotus novacula</name>
    <dbReference type="NCBI Taxonomy" id="13765"/>
    <lineage>
        <taxon>Eukaryota</taxon>
        <taxon>Metazoa</taxon>
        <taxon>Chordata</taxon>
        <taxon>Craniata</taxon>
        <taxon>Vertebrata</taxon>
        <taxon>Euteleostomi</taxon>
        <taxon>Actinopterygii</taxon>
        <taxon>Neopterygii</taxon>
        <taxon>Teleostei</taxon>
        <taxon>Neoteleostei</taxon>
        <taxon>Acanthomorphata</taxon>
        <taxon>Eupercaria</taxon>
        <taxon>Labriformes</taxon>
        <taxon>Labridae</taxon>
        <taxon>Xyrichtys</taxon>
    </lineage>
</organism>
<reference evidence="1" key="1">
    <citation type="submission" date="2023-08" db="EMBL/GenBank/DDBJ databases">
        <authorList>
            <person name="Alioto T."/>
            <person name="Alioto T."/>
            <person name="Gomez Garrido J."/>
        </authorList>
    </citation>
    <scope>NUCLEOTIDE SEQUENCE</scope>
</reference>
<proteinExistence type="predicted"/>
<dbReference type="Proteomes" id="UP001178508">
    <property type="component" value="Chromosome 7"/>
</dbReference>